<evidence type="ECO:0000313" key="9">
    <source>
        <dbReference type="EMBL" id="QPL56306.1"/>
    </source>
</evidence>
<dbReference type="PANTHER" id="PTHR30097:SF15">
    <property type="entry name" value="CATION EFFLUX SYSTEM PROTEIN CUSB"/>
    <property type="match status" value="1"/>
</dbReference>
<dbReference type="AlphaFoldDB" id="A0AAJ4IGL3"/>
<dbReference type="InterPro" id="IPR042230">
    <property type="entry name" value="CusF_sf"/>
</dbReference>
<feature type="chain" id="PRO_5042574621" evidence="3">
    <location>
        <begin position="22"/>
        <end position="567"/>
    </location>
</feature>
<evidence type="ECO:0000259" key="8">
    <source>
        <dbReference type="Pfam" id="PF25975"/>
    </source>
</evidence>
<dbReference type="Gene3D" id="2.40.50.320">
    <property type="entry name" value="Copper binding periplasmic protein CusF"/>
    <property type="match status" value="2"/>
</dbReference>
<accession>A0AAJ4IGL3</accession>
<dbReference type="InterPro" id="IPR058649">
    <property type="entry name" value="CzcB_C"/>
</dbReference>
<dbReference type="GO" id="GO:0046914">
    <property type="term" value="F:transition metal ion binding"/>
    <property type="evidence" value="ECO:0007669"/>
    <property type="project" value="TreeGrafter"/>
</dbReference>
<evidence type="ECO:0000256" key="1">
    <source>
        <dbReference type="ARBA" id="ARBA00009477"/>
    </source>
</evidence>
<sequence length="567" mass="61874">MKSLQIATVALLIGAALGFTANQYFNAHDMSAMAATDNKASHEPLYWVAPMDPNYKRDKPGKSPMGMDLIPVYADDLAGANDKPGTVKIDPSVENNLGVKTAAVELAKLSPRIETVGYIAFDESQLWQTNVRVSGWVEKLYINAVGEQVKKGEVLFTLYSPELVKAQEELLNAKRTGRDGLVKGATERLLSLGVDREQINQVIRRGKASQTIEIKALANGVIASLNIREGGYLSPAQAVISAGPLNEVWVDAEVFERQAHWLTNGSQASMTLDALPGKAWQGEVDYVYPILDPKTRTLRMRLKFANPNGELKPNMFANITLQPVSDSEVLTVPKSSVIRSGGMTRVVLAQGDGKYRSARIETGREADDKVEVLQGLNQGDRIVTSAHFMLDSESSQTADLSRINGVEAPAETAWAKGEITDLMADHGMLTINHQPVPEWNWPGMTMNFNAAQGVDLTKLAKGQAIEFEMQKTADGQYQIVAIKADNSAIASEVWLSGDISMLMADFGMVTLSHLPVAEWNWDSGEMNFSVGEEINLSGFEEGQKVRFLVAKVGSDYQLKQLEAMGGQ</sequence>
<dbReference type="Pfam" id="PF25869">
    <property type="entry name" value="3HB_CusB"/>
    <property type="match status" value="1"/>
</dbReference>
<protein>
    <submittedName>
        <fullName evidence="9">Efflux RND transporter periplasmic adaptor subunit</fullName>
    </submittedName>
</protein>
<reference evidence="9 10" key="1">
    <citation type="submission" date="2020-11" db="EMBL/GenBank/DDBJ databases">
        <title>Complete and Circularized Genome Assembly of a human isolate of Vibrio navarrensis biotype pommerensis with MiSeq and MinION Sequence Data.</title>
        <authorList>
            <person name="Schwartz K."/>
            <person name="Borowiak M."/>
            <person name="Deneke C."/>
            <person name="Balau V."/>
            <person name="Metelmann C."/>
            <person name="Strauch E."/>
        </authorList>
    </citation>
    <scope>NUCLEOTIDE SEQUENCE [LARGE SCALE GENOMIC DNA]</scope>
    <source>
        <strain evidence="9 10">20-VB00237</strain>
    </source>
</reference>
<feature type="domain" description="CusB-like barrel-sandwich hybrid" evidence="6">
    <location>
        <begin position="131"/>
        <end position="240"/>
    </location>
</feature>
<keyword evidence="3" id="KW-0732">Signal</keyword>
<dbReference type="Gene3D" id="2.40.30.170">
    <property type="match status" value="1"/>
</dbReference>
<feature type="domain" description="CusB-like three alpha-helical bundle" evidence="5">
    <location>
        <begin position="162"/>
        <end position="209"/>
    </location>
</feature>
<dbReference type="Proteomes" id="UP000594435">
    <property type="component" value="Chromosome 2"/>
</dbReference>
<evidence type="ECO:0000259" key="5">
    <source>
        <dbReference type="Pfam" id="PF25869"/>
    </source>
</evidence>
<dbReference type="Gene3D" id="6.10.140.730">
    <property type="match status" value="1"/>
</dbReference>
<dbReference type="Pfam" id="PF25954">
    <property type="entry name" value="Beta-barrel_RND_2"/>
    <property type="match status" value="1"/>
</dbReference>
<dbReference type="RefSeq" id="WP_045568686.1">
    <property type="nucleotide sequence ID" value="NZ_CP065218.1"/>
</dbReference>
<dbReference type="InterPro" id="IPR045800">
    <property type="entry name" value="HMBD"/>
</dbReference>
<dbReference type="Pfam" id="PF11604">
    <property type="entry name" value="CusF_Ec"/>
    <property type="match status" value="2"/>
</dbReference>
<feature type="signal peptide" evidence="3">
    <location>
        <begin position="1"/>
        <end position="21"/>
    </location>
</feature>
<dbReference type="InterPro" id="IPR058791">
    <property type="entry name" value="3HB_CusB"/>
</dbReference>
<keyword evidence="2" id="KW-0813">Transport</keyword>
<name>A0AAJ4IGL3_9VIBR</name>
<dbReference type="Pfam" id="PF25975">
    <property type="entry name" value="CzcB_C"/>
    <property type="match status" value="1"/>
</dbReference>
<dbReference type="GO" id="GO:0030288">
    <property type="term" value="C:outer membrane-bounded periplasmic space"/>
    <property type="evidence" value="ECO:0007669"/>
    <property type="project" value="TreeGrafter"/>
</dbReference>
<dbReference type="GO" id="GO:0022857">
    <property type="term" value="F:transmembrane transporter activity"/>
    <property type="evidence" value="ECO:0007669"/>
    <property type="project" value="InterPro"/>
</dbReference>
<dbReference type="Gene3D" id="2.40.50.100">
    <property type="match status" value="1"/>
</dbReference>
<evidence type="ECO:0000256" key="2">
    <source>
        <dbReference type="ARBA" id="ARBA00022448"/>
    </source>
</evidence>
<dbReference type="InterPro" id="IPR006143">
    <property type="entry name" value="RND_pump_MFP"/>
</dbReference>
<dbReference type="Pfam" id="PF25919">
    <property type="entry name" value="BSH_CusB"/>
    <property type="match status" value="1"/>
</dbReference>
<dbReference type="GO" id="GO:0015679">
    <property type="term" value="P:plasma membrane copper ion transport"/>
    <property type="evidence" value="ECO:0007669"/>
    <property type="project" value="TreeGrafter"/>
</dbReference>
<dbReference type="Pfam" id="PF19335">
    <property type="entry name" value="HMBD"/>
    <property type="match status" value="1"/>
</dbReference>
<proteinExistence type="inferred from homology"/>
<dbReference type="EMBL" id="CP065218">
    <property type="protein sequence ID" value="QPL56306.1"/>
    <property type="molecule type" value="Genomic_DNA"/>
</dbReference>
<evidence type="ECO:0000259" key="6">
    <source>
        <dbReference type="Pfam" id="PF25919"/>
    </source>
</evidence>
<evidence type="ECO:0000256" key="3">
    <source>
        <dbReference type="SAM" id="SignalP"/>
    </source>
</evidence>
<gene>
    <name evidence="9" type="ORF">I3X05_19635</name>
</gene>
<evidence type="ECO:0000313" key="10">
    <source>
        <dbReference type="Proteomes" id="UP000594435"/>
    </source>
</evidence>
<feature type="domain" description="CzcB-like C-terminal circularly permuted SH3-like" evidence="8">
    <location>
        <begin position="331"/>
        <end position="390"/>
    </location>
</feature>
<feature type="domain" description="Heavy metal binding" evidence="4">
    <location>
        <begin position="46"/>
        <end position="72"/>
    </location>
</feature>
<dbReference type="FunFam" id="2.40.30.170:FF:000010">
    <property type="entry name" value="Efflux RND transporter periplasmic adaptor subunit"/>
    <property type="match status" value="1"/>
</dbReference>
<dbReference type="InterPro" id="IPR021647">
    <property type="entry name" value="CusF_Ec"/>
</dbReference>
<dbReference type="NCBIfam" id="TIGR01730">
    <property type="entry name" value="RND_mfp"/>
    <property type="match status" value="1"/>
</dbReference>
<dbReference type="InterPro" id="IPR058790">
    <property type="entry name" value="BSH_CusB"/>
</dbReference>
<dbReference type="SUPFAM" id="SSF111369">
    <property type="entry name" value="HlyD-like secretion proteins"/>
    <property type="match status" value="1"/>
</dbReference>
<evidence type="ECO:0000259" key="4">
    <source>
        <dbReference type="Pfam" id="PF19335"/>
    </source>
</evidence>
<dbReference type="GO" id="GO:0016020">
    <property type="term" value="C:membrane"/>
    <property type="evidence" value="ECO:0007669"/>
    <property type="project" value="InterPro"/>
</dbReference>
<evidence type="ECO:0000259" key="7">
    <source>
        <dbReference type="Pfam" id="PF25954"/>
    </source>
</evidence>
<organism evidence="9 10">
    <name type="scientific">Vibrio navarrensis</name>
    <dbReference type="NCBI Taxonomy" id="29495"/>
    <lineage>
        <taxon>Bacteria</taxon>
        <taxon>Pseudomonadati</taxon>
        <taxon>Pseudomonadota</taxon>
        <taxon>Gammaproteobacteria</taxon>
        <taxon>Vibrionales</taxon>
        <taxon>Vibrionaceae</taxon>
        <taxon>Vibrio</taxon>
    </lineage>
</organism>
<feature type="domain" description="CusB-like beta-barrel" evidence="7">
    <location>
        <begin position="247"/>
        <end position="323"/>
    </location>
</feature>
<dbReference type="PANTHER" id="PTHR30097">
    <property type="entry name" value="CATION EFFLUX SYSTEM PROTEIN CUSB"/>
    <property type="match status" value="1"/>
</dbReference>
<dbReference type="InterPro" id="IPR051909">
    <property type="entry name" value="MFP_Cation_Efflux"/>
</dbReference>
<dbReference type="Gene3D" id="2.40.420.20">
    <property type="match status" value="1"/>
</dbReference>
<comment type="similarity">
    <text evidence="1">Belongs to the membrane fusion protein (MFP) (TC 8.A.1) family.</text>
</comment>
<dbReference type="InterPro" id="IPR058792">
    <property type="entry name" value="Beta-barrel_RND_2"/>
</dbReference>
<dbReference type="GO" id="GO:0060003">
    <property type="term" value="P:copper ion export"/>
    <property type="evidence" value="ECO:0007669"/>
    <property type="project" value="TreeGrafter"/>
</dbReference>